<dbReference type="InterPro" id="IPR050832">
    <property type="entry name" value="Bact_Acetyltransf"/>
</dbReference>
<dbReference type="Proteomes" id="UP000030672">
    <property type="component" value="Unassembled WGS sequence"/>
</dbReference>
<accession>A0A074VSI3</accession>
<sequence>MANSTTLPCSLRKATLEDATAIADLGSYVYSLTFGHSVPAEDLSAYLDEAYSREATAIEISNPDKDLIVATDDQNQIIGFALLTRGTTDPCLEGSHKIIELQRLYVHPKAHGGGVGKLLANCLEDMARKQGFEHLWLGVWEENVKAIKIYEKLGFTRVGSHDFRTGQVVQTDFIMVKRL</sequence>
<organism evidence="4 5">
    <name type="scientific">Aureobasidium melanogenum (strain CBS 110374)</name>
    <name type="common">Aureobasidium pullulans var. melanogenum</name>
    <dbReference type="NCBI Taxonomy" id="1043003"/>
    <lineage>
        <taxon>Eukaryota</taxon>
        <taxon>Fungi</taxon>
        <taxon>Dikarya</taxon>
        <taxon>Ascomycota</taxon>
        <taxon>Pezizomycotina</taxon>
        <taxon>Dothideomycetes</taxon>
        <taxon>Dothideomycetidae</taxon>
        <taxon>Dothideales</taxon>
        <taxon>Saccotheciaceae</taxon>
        <taxon>Aureobasidium</taxon>
    </lineage>
</organism>
<evidence type="ECO:0000259" key="3">
    <source>
        <dbReference type="PROSITE" id="PS51186"/>
    </source>
</evidence>
<proteinExistence type="predicted"/>
<gene>
    <name evidence="4" type="ORF">M437DRAFT_74301</name>
</gene>
<dbReference type="PANTHER" id="PTHR43877">
    <property type="entry name" value="AMINOALKYLPHOSPHONATE N-ACETYLTRANSFERASE-RELATED-RELATED"/>
    <property type="match status" value="1"/>
</dbReference>
<dbReference type="HOGENOM" id="CLU_013985_18_0_1"/>
<dbReference type="GO" id="GO:0016747">
    <property type="term" value="F:acyltransferase activity, transferring groups other than amino-acyl groups"/>
    <property type="evidence" value="ECO:0007669"/>
    <property type="project" value="InterPro"/>
</dbReference>
<feature type="domain" description="N-acetyltransferase" evidence="3">
    <location>
        <begin position="9"/>
        <end position="179"/>
    </location>
</feature>
<keyword evidence="2 4" id="KW-0012">Acyltransferase</keyword>
<dbReference type="PROSITE" id="PS51186">
    <property type="entry name" value="GNAT"/>
    <property type="match status" value="1"/>
</dbReference>
<evidence type="ECO:0000313" key="4">
    <source>
        <dbReference type="EMBL" id="KEQ63720.1"/>
    </source>
</evidence>
<dbReference type="SUPFAM" id="SSF55729">
    <property type="entry name" value="Acyl-CoA N-acyltransferases (Nat)"/>
    <property type="match status" value="1"/>
</dbReference>
<keyword evidence="1 4" id="KW-0808">Transferase</keyword>
<evidence type="ECO:0000256" key="2">
    <source>
        <dbReference type="ARBA" id="ARBA00023315"/>
    </source>
</evidence>
<dbReference type="Pfam" id="PF00583">
    <property type="entry name" value="Acetyltransf_1"/>
    <property type="match status" value="1"/>
</dbReference>
<name>A0A074VSI3_AURM1</name>
<dbReference type="InterPro" id="IPR000182">
    <property type="entry name" value="GNAT_dom"/>
</dbReference>
<evidence type="ECO:0000313" key="5">
    <source>
        <dbReference type="Proteomes" id="UP000030672"/>
    </source>
</evidence>
<dbReference type="AlphaFoldDB" id="A0A074VSI3"/>
<dbReference type="Gene3D" id="3.40.630.30">
    <property type="match status" value="1"/>
</dbReference>
<evidence type="ECO:0000256" key="1">
    <source>
        <dbReference type="ARBA" id="ARBA00022679"/>
    </source>
</evidence>
<dbReference type="STRING" id="1043003.A0A074VSI3"/>
<dbReference type="RefSeq" id="XP_040880743.1">
    <property type="nucleotide sequence ID" value="XM_041026213.1"/>
</dbReference>
<dbReference type="GeneID" id="63919586"/>
<reference evidence="4 5" key="1">
    <citation type="journal article" date="2014" name="BMC Genomics">
        <title>Genome sequencing of four Aureobasidium pullulans varieties: biotechnological potential, stress tolerance, and description of new species.</title>
        <authorList>
            <person name="Gostin Ar C."/>
            <person name="Ohm R.A."/>
            <person name="Kogej T."/>
            <person name="Sonjak S."/>
            <person name="Turk M."/>
            <person name="Zajc J."/>
            <person name="Zalar P."/>
            <person name="Grube M."/>
            <person name="Sun H."/>
            <person name="Han J."/>
            <person name="Sharma A."/>
            <person name="Chiniquy J."/>
            <person name="Ngan C.Y."/>
            <person name="Lipzen A."/>
            <person name="Barry K."/>
            <person name="Grigoriev I.V."/>
            <person name="Gunde-Cimerman N."/>
        </authorList>
    </citation>
    <scope>NUCLEOTIDE SEQUENCE [LARGE SCALE GENOMIC DNA]</scope>
    <source>
        <strain evidence="4 5">CBS 110374</strain>
    </source>
</reference>
<dbReference type="CDD" id="cd04301">
    <property type="entry name" value="NAT_SF"/>
    <property type="match status" value="1"/>
</dbReference>
<dbReference type="EMBL" id="KL584830">
    <property type="protein sequence ID" value="KEQ63720.1"/>
    <property type="molecule type" value="Genomic_DNA"/>
</dbReference>
<dbReference type="InterPro" id="IPR016181">
    <property type="entry name" value="Acyl_CoA_acyltransferase"/>
</dbReference>
<keyword evidence="5" id="KW-1185">Reference proteome</keyword>
<protein>
    <submittedName>
        <fullName evidence="4">Acyl-CoA N-acyltransferase</fullName>
    </submittedName>
</protein>